<dbReference type="InterPro" id="IPR021869">
    <property type="entry name" value="RNase_Zc3h12_NYN"/>
</dbReference>
<dbReference type="EMBL" id="PZKE01000010">
    <property type="protein sequence ID" value="PTE13955.1"/>
    <property type="molecule type" value="Genomic_DNA"/>
</dbReference>
<comment type="caution">
    <text evidence="2">The sequence shown here is derived from an EMBL/GenBank/DDBJ whole genome shotgun (WGS) entry which is preliminary data.</text>
</comment>
<accession>A0A2T4J7S7</accession>
<evidence type="ECO:0000313" key="3">
    <source>
        <dbReference type="Proteomes" id="UP000241362"/>
    </source>
</evidence>
<evidence type="ECO:0000259" key="1">
    <source>
        <dbReference type="Pfam" id="PF11977"/>
    </source>
</evidence>
<reference evidence="2 3" key="1">
    <citation type="submission" date="2018-03" db="EMBL/GenBank/DDBJ databases">
        <title>Rhodobacter blasticus.</title>
        <authorList>
            <person name="Meyer T.E."/>
            <person name="Miller S."/>
            <person name="Lodha T."/>
            <person name="Gandham S."/>
            <person name="Chintalapati S."/>
            <person name="Chintalapati V.R."/>
        </authorList>
    </citation>
    <scope>NUCLEOTIDE SEQUENCE [LARGE SCALE GENOMIC DNA]</scope>
    <source>
        <strain evidence="2 3">DSM 2131</strain>
    </source>
</reference>
<feature type="domain" description="RNase NYN" evidence="1">
    <location>
        <begin position="1"/>
        <end position="99"/>
    </location>
</feature>
<keyword evidence="3" id="KW-1185">Reference proteome</keyword>
<name>A0A2T4J7S7_FUSBL</name>
<evidence type="ECO:0000313" key="2">
    <source>
        <dbReference type="EMBL" id="PTE13955.1"/>
    </source>
</evidence>
<dbReference type="Gene3D" id="3.40.50.11980">
    <property type="match status" value="1"/>
</dbReference>
<organism evidence="2 3">
    <name type="scientific">Fuscovulum blasticum DSM 2131</name>
    <dbReference type="NCBI Taxonomy" id="1188250"/>
    <lineage>
        <taxon>Bacteria</taxon>
        <taxon>Pseudomonadati</taxon>
        <taxon>Pseudomonadota</taxon>
        <taxon>Alphaproteobacteria</taxon>
        <taxon>Rhodobacterales</taxon>
        <taxon>Paracoccaceae</taxon>
        <taxon>Pseudogemmobacter</taxon>
    </lineage>
</organism>
<sequence length="123" mass="13549">MHWRDNTPDLGPVIATVDILQARGYRTGVIFDANAGYKLTDRYQDDAQLAYLLGLPATDVFVVPKGQQADPFLLDFASKSDAIVVSNDRFRDRIADYPALSAPGRLIRGGWQDGKVNLTLPEA</sequence>
<protein>
    <recommendedName>
        <fullName evidence="1">RNase NYN domain-containing protein</fullName>
    </recommendedName>
</protein>
<dbReference type="AlphaFoldDB" id="A0A2T4J7S7"/>
<dbReference type="Proteomes" id="UP000241362">
    <property type="component" value="Unassembled WGS sequence"/>
</dbReference>
<dbReference type="Pfam" id="PF11977">
    <property type="entry name" value="RNase_Zc3h12a"/>
    <property type="match status" value="1"/>
</dbReference>
<gene>
    <name evidence="2" type="ORF">C5F44_11590</name>
</gene>
<proteinExistence type="predicted"/>